<dbReference type="SUPFAM" id="SSF53955">
    <property type="entry name" value="Lysozyme-like"/>
    <property type="match status" value="1"/>
</dbReference>
<dbReference type="InterPro" id="IPR008258">
    <property type="entry name" value="Transglycosylase_SLT_dom_1"/>
</dbReference>
<comment type="similarity">
    <text evidence="1">Belongs to the transglycosylase Slt family.</text>
</comment>
<dbReference type="PANTHER" id="PTHR37423">
    <property type="entry name" value="SOLUBLE LYTIC MUREIN TRANSGLYCOSYLASE-RELATED"/>
    <property type="match status" value="1"/>
</dbReference>
<name>A0ABM9HBW7_9BACT</name>
<evidence type="ECO:0000259" key="2">
    <source>
        <dbReference type="Pfam" id="PF01464"/>
    </source>
</evidence>
<reference evidence="3 4" key="1">
    <citation type="submission" date="2022-09" db="EMBL/GenBank/DDBJ databases">
        <authorList>
            <person name="Kop L."/>
        </authorList>
    </citation>
    <scope>NUCLEOTIDE SEQUENCE [LARGE SCALE GENOMIC DNA]</scope>
    <source>
        <strain evidence="3 4">347</strain>
    </source>
</reference>
<proteinExistence type="inferred from homology"/>
<dbReference type="InterPro" id="IPR023346">
    <property type="entry name" value="Lysozyme-like_dom_sf"/>
</dbReference>
<dbReference type="Proteomes" id="UP001157733">
    <property type="component" value="Chromosome"/>
</dbReference>
<gene>
    <name evidence="3" type="ORF">NSPWAT_0784</name>
</gene>
<accession>A0ABM9HBW7</accession>
<feature type="domain" description="Transglycosylase SLT" evidence="2">
    <location>
        <begin position="53"/>
        <end position="165"/>
    </location>
</feature>
<evidence type="ECO:0000313" key="4">
    <source>
        <dbReference type="Proteomes" id="UP001157733"/>
    </source>
</evidence>
<dbReference type="Gene3D" id="1.10.530.10">
    <property type="match status" value="1"/>
</dbReference>
<evidence type="ECO:0000256" key="1">
    <source>
        <dbReference type="ARBA" id="ARBA00007734"/>
    </source>
</evidence>
<keyword evidence="4" id="KW-1185">Reference proteome</keyword>
<dbReference type="EMBL" id="OX336137">
    <property type="protein sequence ID" value="CAI2717643.1"/>
    <property type="molecule type" value="Genomic_DNA"/>
</dbReference>
<dbReference type="PANTHER" id="PTHR37423:SF2">
    <property type="entry name" value="MEMBRANE-BOUND LYTIC MUREIN TRANSGLYCOSYLASE C"/>
    <property type="match status" value="1"/>
</dbReference>
<protein>
    <submittedName>
        <fullName evidence="3">SLT domain-containing protein</fullName>
    </submittedName>
</protein>
<sequence>MKLEKRTFRDMVLKARFETIRQERRIKNRIHEVMRKYNSRLDKKRMRRISNRIFSESRKNGHDPLLLTALIVTESSFNQQAESHKGALGLMQIRPATGSAMATEAQMAWKGDFSLLNPDTNIALGALYLKKMQKRFRDLDLALEAYNHGPSQLSRYLRQGKKPKTYSRKVMKMYSQLRSKTT</sequence>
<evidence type="ECO:0000313" key="3">
    <source>
        <dbReference type="EMBL" id="CAI2717643.1"/>
    </source>
</evidence>
<dbReference type="CDD" id="cd16896">
    <property type="entry name" value="LT_Slt70-like"/>
    <property type="match status" value="1"/>
</dbReference>
<organism evidence="3 4">
    <name type="scientific">Nitrospina watsonii</name>
    <dbReference type="NCBI Taxonomy" id="1323948"/>
    <lineage>
        <taxon>Bacteria</taxon>
        <taxon>Pseudomonadati</taxon>
        <taxon>Nitrospinota/Tectimicrobiota group</taxon>
        <taxon>Nitrospinota</taxon>
        <taxon>Nitrospinia</taxon>
        <taxon>Nitrospinales</taxon>
        <taxon>Nitrospinaceae</taxon>
        <taxon>Nitrospina</taxon>
    </lineage>
</organism>
<dbReference type="Pfam" id="PF01464">
    <property type="entry name" value="SLT"/>
    <property type="match status" value="1"/>
</dbReference>